<feature type="region of interest" description="Disordered" evidence="11">
    <location>
        <begin position="1"/>
        <end position="51"/>
    </location>
</feature>
<dbReference type="Gene3D" id="3.50.7.10">
    <property type="entry name" value="GroEL"/>
    <property type="match status" value="1"/>
</dbReference>
<gene>
    <name evidence="14" type="ORF">M378DRAFT_114873</name>
</gene>
<evidence type="ECO:0000259" key="12">
    <source>
        <dbReference type="PROSITE" id="PS50178"/>
    </source>
</evidence>
<feature type="region of interest" description="Disordered" evidence="11">
    <location>
        <begin position="1774"/>
        <end position="1814"/>
    </location>
</feature>
<dbReference type="Pfam" id="PF01504">
    <property type="entry name" value="PIP5K"/>
    <property type="match status" value="1"/>
</dbReference>
<feature type="compositionally biased region" description="Polar residues" evidence="11">
    <location>
        <begin position="1381"/>
        <end position="1401"/>
    </location>
</feature>
<name>A0A0C2XQW9_AMAMK</name>
<dbReference type="CDD" id="cd17300">
    <property type="entry name" value="PIPKc_PIKfyve"/>
    <property type="match status" value="1"/>
</dbReference>
<dbReference type="PROSITE" id="PS51455">
    <property type="entry name" value="PIPK"/>
    <property type="match status" value="1"/>
</dbReference>
<dbReference type="InterPro" id="IPR027409">
    <property type="entry name" value="GroEL-like_apical_dom_sf"/>
</dbReference>
<feature type="compositionally biased region" description="Basic and acidic residues" evidence="11">
    <location>
        <begin position="1601"/>
        <end position="1616"/>
    </location>
</feature>
<dbReference type="Pfam" id="PF01363">
    <property type="entry name" value="FYVE"/>
    <property type="match status" value="1"/>
</dbReference>
<evidence type="ECO:0000259" key="13">
    <source>
        <dbReference type="PROSITE" id="PS51455"/>
    </source>
</evidence>
<dbReference type="InterPro" id="IPR011011">
    <property type="entry name" value="Znf_FYVE_PHD"/>
</dbReference>
<dbReference type="InterPro" id="IPR044769">
    <property type="entry name" value="PIKfyve_PIPKc"/>
</dbReference>
<organism evidence="14 15">
    <name type="scientific">Amanita muscaria (strain Koide BX008)</name>
    <dbReference type="NCBI Taxonomy" id="946122"/>
    <lineage>
        <taxon>Eukaryota</taxon>
        <taxon>Fungi</taxon>
        <taxon>Dikarya</taxon>
        <taxon>Basidiomycota</taxon>
        <taxon>Agaricomycotina</taxon>
        <taxon>Agaricomycetes</taxon>
        <taxon>Agaricomycetidae</taxon>
        <taxon>Agaricales</taxon>
        <taxon>Pluteineae</taxon>
        <taxon>Amanitaceae</taxon>
        <taxon>Amanita</taxon>
    </lineage>
</organism>
<dbReference type="SUPFAM" id="SSF56104">
    <property type="entry name" value="SAICAR synthase-like"/>
    <property type="match status" value="1"/>
</dbReference>
<dbReference type="InterPro" id="IPR002423">
    <property type="entry name" value="Cpn60/GroEL/TCP-1"/>
</dbReference>
<evidence type="ECO:0000256" key="1">
    <source>
        <dbReference type="ARBA" id="ARBA00012009"/>
    </source>
</evidence>
<feature type="compositionally biased region" description="Basic residues" evidence="11">
    <location>
        <begin position="1537"/>
        <end position="1549"/>
    </location>
</feature>
<evidence type="ECO:0000256" key="3">
    <source>
        <dbReference type="ARBA" id="ARBA00022723"/>
    </source>
</evidence>
<dbReference type="InterPro" id="IPR013083">
    <property type="entry name" value="Znf_RING/FYVE/PHD"/>
</dbReference>
<dbReference type="FunFam" id="3.30.810.10:FF:000001">
    <property type="entry name" value="1-phosphatidylinositol 3-phosphate 5-kinase FAB1"/>
    <property type="match status" value="1"/>
</dbReference>
<dbReference type="Gene3D" id="3.30.40.10">
    <property type="entry name" value="Zinc/RING finger domain, C3HC4 (zinc finger)"/>
    <property type="match status" value="1"/>
</dbReference>
<evidence type="ECO:0000256" key="11">
    <source>
        <dbReference type="SAM" id="MobiDB-lite"/>
    </source>
</evidence>
<dbReference type="Gene3D" id="3.30.800.10">
    <property type="entry name" value="Phosphatidylinositol Phosphate Kinase II Beta"/>
    <property type="match status" value="1"/>
</dbReference>
<evidence type="ECO:0000256" key="4">
    <source>
        <dbReference type="ARBA" id="ARBA00022741"/>
    </source>
</evidence>
<dbReference type="InParanoid" id="A0A0C2XQW9"/>
<sequence>MSAADATSVTSPLLPGFSSLSSKSRSSVKLPDDTLSLTSFNPFSEDDEDDKSSYAIVTSLISRMKNTLSAPLSSSAPATVPPPTNTNVPPAAPSLADQRRSSHAGQSLPSTSNFKTPASERPNPLLPPVVAAAPPLVSLTPAQSEVSFNIEYDRSPSRTGAWDAMDGGIFGTSIPGFPIPDDARSIRTSASLHRSASVSKVIRRLRGEGLSRHYWMDDENCKECYDCKSVFTTWRRKHHCRICGQIFCSRCASNIIKGSRFGHEGMVRVCNLCLEKLGRVDEDDDDRRSIVSSVNSFPAHQFGSESFGSLAFYPQSPYFASQMFDRKEDSFNLYSITETKRPFFRSEVSPEHFDGMYEDGRESPAPFRRAISDEEKDSSHAYHQEDIPVVPGRSTPIHFPRSNGDANSSSVQFPIGSPDHLQESPRHHDRIRSGFNSYVDSEVPTPFIRSRVHSRLDNIASLDIGWRTRRESTAYAQELNLTSMHHLKIMLRQMLAHEQIPNIKEWEDTLSKLALRIARDMTFTALPHRQGEDMDIRRYVKIKKIPGGAPHDSEYVDGAVITKNVAHKRMSRQQNHPRIMLVTFPLEFHRVEGQYMHFGQIVRQEKEYLTNLVARIAALRPHIVMVERSVSRLALDSLAEQNIAVARSVKMSAITTIARMTQADVFSSMDKLALEPRLGHCGRYRLQTFDHPLIPNRRKTYMRFEGCNPDMGCTIILRGADIITLRRLKKVMRFVTFMVRNLKLETHLWKDSLITLPSFINNPDAVPTSCNLGQQDGKSSVSLFVQPFEDNVTDRSPMSFSEELLDEDAEQRRLSRRIANSLEPYIKTFISVSATLRFSPPYVLRRMWELDLELREAKRAWEDEVVRREERLQADHMNGSTTAEASAQPKSSQSIDGALPSLTFEAFLGPSPMITPSGNDSQLALSKEDDISSLSDFLISSSPPLATHSIALSTITTPPTNELPLRTAESIRLESRLSLLKWQHEEHRRIWEWYLRKNKDDFVVETYQRITLWEYTIPISQFAERRACFAPRLNYYTFYGENDCTIGQFIEKVVISTLSQMLDPKAICTGKNCDQPLSRHCKVYAHNETQLIVGVEALEGQMDGSFLHPPPPDIPTTWSTCRVCDTATPFIPVSEEMQRYSFSKFLELHFYPADVKLVQGAGCEHNIYQHHIRYFALKGMAVRFQTDPIAMYEIIYPPFRIRIRPETQLELKNADFQNLHRRNLYWYSGLIDDLKLISIDAAIGDEKHDAALLTEINTLIARAESERDEIASLVNKVYKESAPTDTLALNKVHSYRQEKIVAWQQDFDRLPKPRPPSSTEKAYRRGSAFHSVRSIWPKRQEISGLFDNQYAVSSTVSEAEEGSMETKPILKEKHSFSTISTAMDDTSPQPSSRTGQSSSDAGFNAGASELSTQAATEEEVGNSETDSDSTIGASREVAPPVIQDNIQVGLIEPFFPPPYRNFQETPNVPIEEMPRASRLPRRTTNQPTVAELVRKYQDFLPAQGVQDLARTALPPRFVMSESEQEYASPVLPMQRRTVSRNKPRPHVPRKGSISDFEQSYAANVAPIYLTRSRRAPITASGSRIPAPVASTSESHNSSRRTSPEKRPSTTKRDPKVSRPSSPLGNQAATSSARLSNNRIPSQTKDKTASRVIASANNKSGFRRPPTGGVRVSTIAKHFERMNKDAERLRNRYNVIRGKRARPVTSARARVEILESVRDAIKDETDVSDVSSEADDEADGNEEDVRKPPRESDTAKEPQGIPVVSSTDAAIAMVESSGNKLSPVRNEGSSNELERRPPPPPISLPPSPFLNASKPKHDTLTPPTFELETIPIGPERGSLLKALSGFWSQQTLASKQPIDMDDPMLNDLEYIFNDPSMILRRDEPTSIIALALDSPQYRDMMAKSRAEKRTTREAKLTEGGEAFMPDDKSVAESTSTWGVVNLEGSDLADPTEELKMASSKSPWVITIDSGSLTISCTVLYPEQFDALRRAYDCERSMIESLSRCVKWNASGGKSGSAFLKTKDDRFIAKELSKPELQTMETFAPSYFEYMSSAVSAHRPTLLAKVFGCYKLTFKKNSKDKNSGKSNSFQMNLLVMENLFYDRRFTKIYDLKGSTRNRHVQSTGRENEVLLDENLVETAHLHPFYLREHSKRILRGALYNDSKFLADINVMDYSLVVGVDSQKNELVVGIVDYQRTYTWDKKLESWVKESAFLGGGRGEPTIVTPKQYRQRFLSAMERYLPLIPDRWMKQKDTPEEDSNCLTELWPDW</sequence>
<feature type="compositionally biased region" description="Acidic residues" evidence="11">
    <location>
        <begin position="1416"/>
        <end position="1427"/>
    </location>
</feature>
<feature type="compositionally biased region" description="Basic and acidic residues" evidence="11">
    <location>
        <begin position="1742"/>
        <end position="1755"/>
    </location>
</feature>
<dbReference type="GO" id="GO:0000285">
    <property type="term" value="F:1-phosphatidylinositol-3-phosphate 5-kinase activity"/>
    <property type="evidence" value="ECO:0007669"/>
    <property type="project" value="UniProtKB-EC"/>
</dbReference>
<feature type="region of interest" description="Disordered" evidence="11">
    <location>
        <begin position="1381"/>
        <end position="1434"/>
    </location>
</feature>
<dbReference type="InterPro" id="IPR027484">
    <property type="entry name" value="PInositol-4-P-5-kinase_N"/>
</dbReference>
<dbReference type="OrthoDB" id="158357at2759"/>
<feature type="region of interest" description="Disordered" evidence="11">
    <location>
        <begin position="71"/>
        <end position="126"/>
    </location>
</feature>
<dbReference type="HOGENOM" id="CLU_000480_3_0_1"/>
<dbReference type="InterPro" id="IPR017455">
    <property type="entry name" value="Znf_FYVE-rel"/>
</dbReference>
<feature type="domain" description="FYVE-type" evidence="12">
    <location>
        <begin position="218"/>
        <end position="278"/>
    </location>
</feature>
<feature type="region of interest" description="Disordered" evidence="11">
    <location>
        <begin position="1577"/>
        <end position="1668"/>
    </location>
</feature>
<evidence type="ECO:0000256" key="7">
    <source>
        <dbReference type="ARBA" id="ARBA00022833"/>
    </source>
</evidence>
<dbReference type="CDD" id="cd15725">
    <property type="entry name" value="FYVE_PIKfyve_Fab1"/>
    <property type="match status" value="1"/>
</dbReference>
<evidence type="ECO:0000256" key="6">
    <source>
        <dbReference type="ARBA" id="ARBA00022777"/>
    </source>
</evidence>
<feature type="compositionally biased region" description="Polar residues" evidence="11">
    <location>
        <begin position="1618"/>
        <end position="1642"/>
    </location>
</feature>
<dbReference type="GO" id="GO:0000329">
    <property type="term" value="C:fungal-type vacuole membrane"/>
    <property type="evidence" value="ECO:0007669"/>
    <property type="project" value="TreeGrafter"/>
</dbReference>
<evidence type="ECO:0000256" key="8">
    <source>
        <dbReference type="ARBA" id="ARBA00022840"/>
    </source>
</evidence>
<feature type="compositionally biased region" description="Low complexity" evidence="11">
    <location>
        <begin position="11"/>
        <end position="29"/>
    </location>
</feature>
<keyword evidence="3" id="KW-0479">Metal-binding</keyword>
<feature type="domain" description="PIPK" evidence="13">
    <location>
        <begin position="1910"/>
        <end position="2238"/>
    </location>
</feature>
<dbReference type="CDD" id="cd03334">
    <property type="entry name" value="Fab1_TCP"/>
    <property type="match status" value="1"/>
</dbReference>
<keyword evidence="5 9" id="KW-0863">Zinc-finger</keyword>
<dbReference type="SMART" id="SM00330">
    <property type="entry name" value="PIPKc"/>
    <property type="match status" value="1"/>
</dbReference>
<dbReference type="FunCoup" id="A0A0C2XQW9">
    <property type="interactions" value="578"/>
</dbReference>
<dbReference type="SUPFAM" id="SSF57903">
    <property type="entry name" value="FYVE/PHD zinc finger"/>
    <property type="match status" value="1"/>
</dbReference>
<reference evidence="14 15" key="1">
    <citation type="submission" date="2014-04" db="EMBL/GenBank/DDBJ databases">
        <title>Evolutionary Origins and Diversification of the Mycorrhizal Mutualists.</title>
        <authorList>
            <consortium name="DOE Joint Genome Institute"/>
            <consortium name="Mycorrhizal Genomics Consortium"/>
            <person name="Kohler A."/>
            <person name="Kuo A."/>
            <person name="Nagy L.G."/>
            <person name="Floudas D."/>
            <person name="Copeland A."/>
            <person name="Barry K.W."/>
            <person name="Cichocki N."/>
            <person name="Veneault-Fourrey C."/>
            <person name="LaButti K."/>
            <person name="Lindquist E.A."/>
            <person name="Lipzen A."/>
            <person name="Lundell T."/>
            <person name="Morin E."/>
            <person name="Murat C."/>
            <person name="Riley R."/>
            <person name="Ohm R."/>
            <person name="Sun H."/>
            <person name="Tunlid A."/>
            <person name="Henrissat B."/>
            <person name="Grigoriev I.V."/>
            <person name="Hibbett D.S."/>
            <person name="Martin F."/>
        </authorList>
    </citation>
    <scope>NUCLEOTIDE SEQUENCE [LARGE SCALE GENOMIC DNA]</scope>
    <source>
        <strain evidence="14 15">Koide BX008</strain>
    </source>
</reference>
<dbReference type="GO" id="GO:0005524">
    <property type="term" value="F:ATP binding"/>
    <property type="evidence" value="ECO:0007669"/>
    <property type="project" value="UniProtKB-UniRule"/>
</dbReference>
<accession>A0A0C2XQW9</accession>
<feature type="compositionally biased region" description="Pro residues" evidence="11">
    <location>
        <begin position="1797"/>
        <end position="1807"/>
    </location>
</feature>
<evidence type="ECO:0000256" key="5">
    <source>
        <dbReference type="ARBA" id="ARBA00022771"/>
    </source>
</evidence>
<dbReference type="GO" id="GO:0008270">
    <property type="term" value="F:zinc ion binding"/>
    <property type="evidence" value="ECO:0007669"/>
    <property type="project" value="UniProtKB-KW"/>
</dbReference>
<keyword evidence="4 10" id="KW-0547">Nucleotide-binding</keyword>
<evidence type="ECO:0000256" key="2">
    <source>
        <dbReference type="ARBA" id="ARBA00022679"/>
    </source>
</evidence>
<keyword evidence="15" id="KW-1185">Reference proteome</keyword>
<protein>
    <recommendedName>
        <fullName evidence="1">1-phosphatidylinositol-3-phosphate 5-kinase</fullName>
        <ecNumber evidence="1">2.7.1.150</ecNumber>
    </recommendedName>
</protein>
<evidence type="ECO:0000313" key="14">
    <source>
        <dbReference type="EMBL" id="KIL71603.1"/>
    </source>
</evidence>
<feature type="region of interest" description="Disordered" evidence="11">
    <location>
        <begin position="1534"/>
        <end position="1554"/>
    </location>
</feature>
<dbReference type="Pfam" id="PF00118">
    <property type="entry name" value="Cpn60_TCP1"/>
    <property type="match status" value="1"/>
</dbReference>
<feature type="compositionally biased region" description="Polar residues" evidence="11">
    <location>
        <begin position="1"/>
        <end position="10"/>
    </location>
</feature>
<dbReference type="FunFam" id="3.30.40.10:FF:000283">
    <property type="entry name" value="1-phosphatidylinositol-3-phosphate 5-kinase (Fab1)"/>
    <property type="match status" value="1"/>
</dbReference>
<keyword evidence="7" id="KW-0862">Zinc</keyword>
<keyword evidence="2 10" id="KW-0808">Transferase</keyword>
<dbReference type="InterPro" id="IPR027483">
    <property type="entry name" value="PInositol-4-P-4/5-kinase_C_sf"/>
</dbReference>
<dbReference type="Gene3D" id="3.30.810.10">
    <property type="entry name" value="2-Layer Sandwich"/>
    <property type="match status" value="1"/>
</dbReference>
<dbReference type="PANTHER" id="PTHR45748:SF7">
    <property type="entry name" value="1-PHOSPHATIDYLINOSITOL 3-PHOSPHATE 5-KINASE-RELATED"/>
    <property type="match status" value="1"/>
</dbReference>
<evidence type="ECO:0000256" key="9">
    <source>
        <dbReference type="PROSITE-ProRule" id="PRU00091"/>
    </source>
</evidence>
<dbReference type="GO" id="GO:0046854">
    <property type="term" value="P:phosphatidylinositol phosphate biosynthetic process"/>
    <property type="evidence" value="ECO:0007669"/>
    <property type="project" value="TreeGrafter"/>
</dbReference>
<evidence type="ECO:0000313" key="15">
    <source>
        <dbReference type="Proteomes" id="UP000054549"/>
    </source>
</evidence>
<feature type="compositionally biased region" description="Polar residues" evidence="11">
    <location>
        <begin position="103"/>
        <end position="116"/>
    </location>
</feature>
<feature type="region of interest" description="Disordered" evidence="11">
    <location>
        <begin position="1723"/>
        <end position="1762"/>
    </location>
</feature>
<feature type="compositionally biased region" description="Acidic residues" evidence="11">
    <location>
        <begin position="1731"/>
        <end position="1741"/>
    </location>
</feature>
<feature type="region of interest" description="Disordered" evidence="11">
    <location>
        <begin position="872"/>
        <end position="895"/>
    </location>
</feature>
<dbReference type="SMART" id="SM00064">
    <property type="entry name" value="FYVE"/>
    <property type="match status" value="1"/>
</dbReference>
<proteinExistence type="predicted"/>
<dbReference type="PANTHER" id="PTHR45748">
    <property type="entry name" value="1-PHOSPHATIDYLINOSITOL 3-PHOSPHATE 5-KINASE-RELATED"/>
    <property type="match status" value="1"/>
</dbReference>
<dbReference type="STRING" id="946122.A0A0C2XQW9"/>
<evidence type="ECO:0000256" key="10">
    <source>
        <dbReference type="PROSITE-ProRule" id="PRU00781"/>
    </source>
</evidence>
<keyword evidence="8 10" id="KW-0067">ATP-binding</keyword>
<dbReference type="SUPFAM" id="SSF52029">
    <property type="entry name" value="GroEL apical domain-like"/>
    <property type="match status" value="1"/>
</dbReference>
<dbReference type="GO" id="GO:0010008">
    <property type="term" value="C:endosome membrane"/>
    <property type="evidence" value="ECO:0007669"/>
    <property type="project" value="TreeGrafter"/>
</dbReference>
<dbReference type="EMBL" id="KN818222">
    <property type="protein sequence ID" value="KIL71603.1"/>
    <property type="molecule type" value="Genomic_DNA"/>
</dbReference>
<dbReference type="FunFam" id="3.50.7.10:FF:000007">
    <property type="entry name" value="1-phosphatidylinositol 3-phosphate 5-kinase isoform X1"/>
    <property type="match status" value="1"/>
</dbReference>
<feature type="compositionally biased region" description="Polar residues" evidence="11">
    <location>
        <begin position="878"/>
        <end position="895"/>
    </location>
</feature>
<dbReference type="PROSITE" id="PS50178">
    <property type="entry name" value="ZF_FYVE"/>
    <property type="match status" value="1"/>
</dbReference>
<dbReference type="InterPro" id="IPR002498">
    <property type="entry name" value="PInositol-4-P-4/5-kinase_core"/>
</dbReference>
<dbReference type="InterPro" id="IPR000306">
    <property type="entry name" value="Znf_FYVE"/>
</dbReference>
<dbReference type="EC" id="2.7.1.150" evidence="1"/>
<keyword evidence="6 10" id="KW-0418">Kinase</keyword>
<dbReference type="Proteomes" id="UP000054549">
    <property type="component" value="Unassembled WGS sequence"/>
</dbReference>